<reference evidence="6" key="1">
    <citation type="submission" date="2023-03" db="EMBL/GenBank/DDBJ databases">
        <title>Massive genome expansion in bonnet fungi (Mycena s.s.) driven by repeated elements and novel gene families across ecological guilds.</title>
        <authorList>
            <consortium name="Lawrence Berkeley National Laboratory"/>
            <person name="Harder C.B."/>
            <person name="Miyauchi S."/>
            <person name="Viragh M."/>
            <person name="Kuo A."/>
            <person name="Thoen E."/>
            <person name="Andreopoulos B."/>
            <person name="Lu D."/>
            <person name="Skrede I."/>
            <person name="Drula E."/>
            <person name="Henrissat B."/>
            <person name="Morin E."/>
            <person name="Kohler A."/>
            <person name="Barry K."/>
            <person name="LaButti K."/>
            <person name="Morin E."/>
            <person name="Salamov A."/>
            <person name="Lipzen A."/>
            <person name="Mereny Z."/>
            <person name="Hegedus B."/>
            <person name="Baldrian P."/>
            <person name="Stursova M."/>
            <person name="Weitz H."/>
            <person name="Taylor A."/>
            <person name="Grigoriev I.V."/>
            <person name="Nagy L.G."/>
            <person name="Martin F."/>
            <person name="Kauserud H."/>
        </authorList>
    </citation>
    <scope>NUCLEOTIDE SEQUENCE</scope>
    <source>
        <strain evidence="6">CBHHK200</strain>
    </source>
</reference>
<dbReference type="InterPro" id="IPR050987">
    <property type="entry name" value="AtrR-like"/>
</dbReference>
<dbReference type="PANTHER" id="PTHR46910:SF38">
    <property type="entry name" value="ZN(2)-C6 FUNGAL-TYPE DOMAIN-CONTAINING PROTEIN"/>
    <property type="match status" value="1"/>
</dbReference>
<name>A0AAD6S2J1_9AGAR</name>
<evidence type="ECO:0000259" key="5">
    <source>
        <dbReference type="SMART" id="SM00906"/>
    </source>
</evidence>
<dbReference type="EMBL" id="JARJCM010000325">
    <property type="protein sequence ID" value="KAJ7018730.1"/>
    <property type="molecule type" value="Genomic_DNA"/>
</dbReference>
<evidence type="ECO:0000259" key="4">
    <source>
        <dbReference type="SMART" id="SM00066"/>
    </source>
</evidence>
<dbReference type="GO" id="GO:0006351">
    <property type="term" value="P:DNA-templated transcription"/>
    <property type="evidence" value="ECO:0007669"/>
    <property type="project" value="InterPro"/>
</dbReference>
<dbReference type="PANTHER" id="PTHR46910">
    <property type="entry name" value="TRANSCRIPTION FACTOR PDR1"/>
    <property type="match status" value="1"/>
</dbReference>
<dbReference type="SUPFAM" id="SSF57701">
    <property type="entry name" value="Zn2/Cys6 DNA-binding domain"/>
    <property type="match status" value="1"/>
</dbReference>
<evidence type="ECO:0000313" key="7">
    <source>
        <dbReference type="Proteomes" id="UP001218188"/>
    </source>
</evidence>
<comment type="caution">
    <text evidence="6">The sequence shown here is derived from an EMBL/GenBank/DDBJ whole genome shotgun (WGS) entry which is preliminary data.</text>
</comment>
<dbReference type="GO" id="GO:0008270">
    <property type="term" value="F:zinc ion binding"/>
    <property type="evidence" value="ECO:0007669"/>
    <property type="project" value="InterPro"/>
</dbReference>
<feature type="domain" description="Xylanolytic transcriptional activator regulatory" evidence="5">
    <location>
        <begin position="365"/>
        <end position="437"/>
    </location>
</feature>
<feature type="region of interest" description="Disordered" evidence="3">
    <location>
        <begin position="101"/>
        <end position="143"/>
    </location>
</feature>
<proteinExistence type="predicted"/>
<organism evidence="6 7">
    <name type="scientific">Mycena alexandri</name>
    <dbReference type="NCBI Taxonomy" id="1745969"/>
    <lineage>
        <taxon>Eukaryota</taxon>
        <taxon>Fungi</taxon>
        <taxon>Dikarya</taxon>
        <taxon>Basidiomycota</taxon>
        <taxon>Agaricomycotina</taxon>
        <taxon>Agaricomycetes</taxon>
        <taxon>Agaricomycetidae</taxon>
        <taxon>Agaricales</taxon>
        <taxon>Marasmiineae</taxon>
        <taxon>Mycenaceae</taxon>
        <taxon>Mycena</taxon>
    </lineage>
</organism>
<gene>
    <name evidence="6" type="ORF">C8F04DRAFT_1052489</name>
</gene>
<protein>
    <submittedName>
        <fullName evidence="6">Fungal-specific transcription factor domain-containing protein</fullName>
    </submittedName>
</protein>
<feature type="domain" description="Zn(2)-C6 fungal-type" evidence="4">
    <location>
        <begin position="19"/>
        <end position="64"/>
    </location>
</feature>
<dbReference type="GO" id="GO:0000981">
    <property type="term" value="F:DNA-binding transcription factor activity, RNA polymerase II-specific"/>
    <property type="evidence" value="ECO:0007669"/>
    <property type="project" value="InterPro"/>
</dbReference>
<dbReference type="InterPro" id="IPR036864">
    <property type="entry name" value="Zn2-C6_fun-type_DNA-bd_sf"/>
</dbReference>
<dbReference type="Proteomes" id="UP001218188">
    <property type="component" value="Unassembled WGS sequence"/>
</dbReference>
<dbReference type="SMART" id="SM00066">
    <property type="entry name" value="GAL4"/>
    <property type="match status" value="1"/>
</dbReference>
<dbReference type="Gene3D" id="4.10.240.10">
    <property type="entry name" value="Zn(2)-C6 fungal-type DNA-binding domain"/>
    <property type="match status" value="1"/>
</dbReference>
<keyword evidence="1" id="KW-0479">Metal-binding</keyword>
<evidence type="ECO:0000256" key="1">
    <source>
        <dbReference type="ARBA" id="ARBA00022723"/>
    </source>
</evidence>
<accession>A0AAD6S2J1</accession>
<dbReference type="Pfam" id="PF04082">
    <property type="entry name" value="Fungal_trans"/>
    <property type="match status" value="1"/>
</dbReference>
<evidence type="ECO:0000256" key="2">
    <source>
        <dbReference type="ARBA" id="ARBA00023242"/>
    </source>
</evidence>
<sequence length="847" mass="94941">MSSEEKDTLDRIPAPSKKRRIQRACDICRQKRSDGLRTSTKKCTFCIENKLECVYSGAVTTTVKLGLYTEILEARLALTEKLLRKARFYFSALSLNDVLTPPQLSAESGRSPKSPENSEWSKDSPVVQHTKAKPATTTSGMGPGVELVAMGIRTMNVSVPSRIEDDKAHRDLADDIEGLSLNNHNDRFHGKSSGAMLVKAAIQLKEGYTAMMMPDGQISSQWGSRRMEYWSNTPVRRCWYQQPVPEPQYTFPPPDLLSNLVDLYFERNIFLPLLHRPTFMRALRDNLHLRDNKFAANVLLVCAIASRFSNDPRVYDPTTPLICGFKYFDQISTGLEHLFNPPTLYDLQRYCLAIQFLEGSAPQANWALIGIGIRIAQEAGAHRTQLGERHTVEAELWRRAFWTLISYDRLVSCTLGRPCAVQYDDFDIQLPTEVDDEYWEHEDPARAFRQPLSKPSKVAFFTAFLKLNNILSFSLRILYSLDKAKELLAVRDDAWEEHLVAELDSALNNWVDSIPEHLRWDANRADPVFFQQSVALYCGYYHVQMTTHRPFIPMIRQAAPTALPSLAICTNAARSCSHVADVWCRRMGDRPAIILLPALTTAGIVLLLNVWSGQRTGLAPHMNTAIAEVHKCMQAIRVCEQRWQMAGLFWDILNELATIGHVPLPTHTSQSTTLNPSTSVPPPPVNQHKRAHSGEHAAPFTRLLESPTAMGWADPLAQQLGLEEGPFTWLGAPKEGSASPMYGADLGHVQPQSAFTPYVNTSRPSTKQLGRPEWAELPNFMSSSSTAGVSQQYPVVASGDHRSEEDILSLMDNDTIAMWADAPTSLGVNDWGAYFDIMSQMNQTGPR</sequence>
<dbReference type="SMART" id="SM00906">
    <property type="entry name" value="Fungal_trans"/>
    <property type="match status" value="1"/>
</dbReference>
<dbReference type="CDD" id="cd00067">
    <property type="entry name" value="GAL4"/>
    <property type="match status" value="1"/>
</dbReference>
<evidence type="ECO:0000256" key="3">
    <source>
        <dbReference type="SAM" id="MobiDB-lite"/>
    </source>
</evidence>
<dbReference type="CDD" id="cd12148">
    <property type="entry name" value="fungal_TF_MHR"/>
    <property type="match status" value="1"/>
</dbReference>
<feature type="region of interest" description="Disordered" evidence="3">
    <location>
        <begin position="667"/>
        <end position="695"/>
    </location>
</feature>
<keyword evidence="2" id="KW-0539">Nucleus</keyword>
<keyword evidence="7" id="KW-1185">Reference proteome</keyword>
<dbReference type="AlphaFoldDB" id="A0AAD6S2J1"/>
<dbReference type="GO" id="GO:0003677">
    <property type="term" value="F:DNA binding"/>
    <property type="evidence" value="ECO:0007669"/>
    <property type="project" value="InterPro"/>
</dbReference>
<dbReference type="InterPro" id="IPR001138">
    <property type="entry name" value="Zn2Cys6_DnaBD"/>
</dbReference>
<dbReference type="InterPro" id="IPR007219">
    <property type="entry name" value="XnlR_reg_dom"/>
</dbReference>
<evidence type="ECO:0000313" key="6">
    <source>
        <dbReference type="EMBL" id="KAJ7018730.1"/>
    </source>
</evidence>